<dbReference type="Pfam" id="PF14534">
    <property type="entry name" value="DUF4440"/>
    <property type="match status" value="1"/>
</dbReference>
<evidence type="ECO:0000256" key="1">
    <source>
        <dbReference type="SAM" id="SignalP"/>
    </source>
</evidence>
<reference evidence="4" key="1">
    <citation type="journal article" date="2019" name="Int. J. Syst. Evol. Microbiol.">
        <title>The Global Catalogue of Microorganisms (GCM) 10K type strain sequencing project: providing services to taxonomists for standard genome sequencing and annotation.</title>
        <authorList>
            <consortium name="The Broad Institute Genomics Platform"/>
            <consortium name="The Broad Institute Genome Sequencing Center for Infectious Disease"/>
            <person name="Wu L."/>
            <person name="Ma J."/>
        </authorList>
    </citation>
    <scope>NUCLEOTIDE SEQUENCE [LARGE SCALE GENOMIC DNA]</scope>
    <source>
        <strain evidence="4">KCTC 42986</strain>
    </source>
</reference>
<dbReference type="SUPFAM" id="SSF54427">
    <property type="entry name" value="NTF2-like"/>
    <property type="match status" value="1"/>
</dbReference>
<evidence type="ECO:0000313" key="4">
    <source>
        <dbReference type="Proteomes" id="UP001595530"/>
    </source>
</evidence>
<dbReference type="RefSeq" id="WP_390333322.1">
    <property type="nucleotide sequence ID" value="NZ_JBHRTP010000101.1"/>
</dbReference>
<dbReference type="Proteomes" id="UP001595530">
    <property type="component" value="Unassembled WGS sequence"/>
</dbReference>
<name>A0ABV7F7N5_9BURK</name>
<evidence type="ECO:0000313" key="3">
    <source>
        <dbReference type="EMBL" id="MFC3111129.1"/>
    </source>
</evidence>
<accession>A0ABV7F7N5</accession>
<feature type="domain" description="DUF4440" evidence="2">
    <location>
        <begin position="31"/>
        <end position="139"/>
    </location>
</feature>
<evidence type="ECO:0000259" key="2">
    <source>
        <dbReference type="Pfam" id="PF14534"/>
    </source>
</evidence>
<feature type="signal peptide" evidence="1">
    <location>
        <begin position="1"/>
        <end position="24"/>
    </location>
</feature>
<organism evidence="3 4">
    <name type="scientific">Undibacterium arcticum</name>
    <dbReference type="NCBI Taxonomy" id="1762892"/>
    <lineage>
        <taxon>Bacteria</taxon>
        <taxon>Pseudomonadati</taxon>
        <taxon>Pseudomonadota</taxon>
        <taxon>Betaproteobacteria</taxon>
        <taxon>Burkholderiales</taxon>
        <taxon>Oxalobacteraceae</taxon>
        <taxon>Undibacterium</taxon>
    </lineage>
</organism>
<sequence>MRSLLLRITALAFLIVTFSLPCRAAETGAQSVDSSWIKAMKANDLEAVLKTYAPDAVVWLPQAKEARGEKAIRSAYEGLLSANTVKEVVLSETGYRTMGKVSVGWGRFSLTLAPKSGGSPVVMIGRFTGIAERKGGRWVYIVDHASAEPAGTEGAKQ</sequence>
<protein>
    <submittedName>
        <fullName evidence="3">YybH family protein</fullName>
    </submittedName>
</protein>
<gene>
    <name evidence="3" type="ORF">ACFOFO_24780</name>
</gene>
<feature type="chain" id="PRO_5046634043" evidence="1">
    <location>
        <begin position="25"/>
        <end position="157"/>
    </location>
</feature>
<dbReference type="InterPro" id="IPR032710">
    <property type="entry name" value="NTF2-like_dom_sf"/>
</dbReference>
<keyword evidence="4" id="KW-1185">Reference proteome</keyword>
<dbReference type="EMBL" id="JBHRTP010000101">
    <property type="protein sequence ID" value="MFC3111129.1"/>
    <property type="molecule type" value="Genomic_DNA"/>
</dbReference>
<comment type="caution">
    <text evidence="3">The sequence shown here is derived from an EMBL/GenBank/DDBJ whole genome shotgun (WGS) entry which is preliminary data.</text>
</comment>
<proteinExistence type="predicted"/>
<keyword evidence="1" id="KW-0732">Signal</keyword>
<dbReference type="Gene3D" id="3.10.450.50">
    <property type="match status" value="1"/>
</dbReference>
<dbReference type="InterPro" id="IPR027843">
    <property type="entry name" value="DUF4440"/>
</dbReference>